<name>A0A916XZR2_9HYPH</name>
<dbReference type="InterPro" id="IPR042183">
    <property type="entry name" value="MmgE/PrpD_sf_1"/>
</dbReference>
<dbReference type="RefSeq" id="WP_188851749.1">
    <property type="nucleotide sequence ID" value="NZ_BMJJ01000006.1"/>
</dbReference>
<comment type="caution">
    <text evidence="4">The sequence shown here is derived from an EMBL/GenBank/DDBJ whole genome shotgun (WGS) entry which is preliminary data.</text>
</comment>
<dbReference type="GO" id="GO:0016829">
    <property type="term" value="F:lyase activity"/>
    <property type="evidence" value="ECO:0007669"/>
    <property type="project" value="InterPro"/>
</dbReference>
<dbReference type="PANTHER" id="PTHR16943:SF8">
    <property type="entry name" value="2-METHYLCITRATE DEHYDRATASE"/>
    <property type="match status" value="1"/>
</dbReference>
<sequence length="472" mass="48670">MAAASRPDNAETLSPTLSEQLATWGAGLTPEAIPTGMADKAEAILTDVVGLCLAARHTDYVASILAAAEPGNHVAIGHAGRYSAADAALINGTAAHGEDFDDTFEGGPVHSGAVVVPAVLAVAERGNLSGAQTMLGIAAGIELLCRLGLVTPKAIHKAGFHPTAVLGALASSFAVGVAIGADAKALKNTLGIAGSTASGIIEYLGDGSSTKRMHAGWAAQSGMRAALMGRAGFVGPRAVLEGEHGFFRAFAPSLAPRFDLLFDGLGENWIAETITFKPYPCGTMVQPYIDCAKKLRAEGVPLEAIDTIICFTSDGYVHRLWEPLAMKQTPPTAYAAKFSIPFGVALGLARGTAGLSDFSDAAIADPALLSLSRRVSYVVDPADPYPARFTGHVRITLVDGTVFEARQDHMRGGVDAPLGRDELDAKFLANARYGGIDDPAAMLARCGQLFAAPKAAPAIAGLSASPVLESLT</sequence>
<dbReference type="Pfam" id="PF19305">
    <property type="entry name" value="MmgE_PrpD_C"/>
    <property type="match status" value="1"/>
</dbReference>
<evidence type="ECO:0000313" key="4">
    <source>
        <dbReference type="EMBL" id="GGD23845.1"/>
    </source>
</evidence>
<organism evidence="4 5">
    <name type="scientific">Aureimonas glaciei</name>
    <dbReference type="NCBI Taxonomy" id="1776957"/>
    <lineage>
        <taxon>Bacteria</taxon>
        <taxon>Pseudomonadati</taxon>
        <taxon>Pseudomonadota</taxon>
        <taxon>Alphaproteobacteria</taxon>
        <taxon>Hyphomicrobiales</taxon>
        <taxon>Aurantimonadaceae</taxon>
        <taxon>Aureimonas</taxon>
    </lineage>
</organism>
<accession>A0A916XZR2</accession>
<dbReference type="Gene3D" id="1.10.4100.10">
    <property type="entry name" value="2-methylcitrate dehydratase PrpD"/>
    <property type="match status" value="1"/>
</dbReference>
<dbReference type="InterPro" id="IPR036148">
    <property type="entry name" value="MmgE/PrpD_sf"/>
</dbReference>
<feature type="domain" description="MmgE/PrpD C-terminal" evidence="3">
    <location>
        <begin position="279"/>
        <end position="433"/>
    </location>
</feature>
<dbReference type="InterPro" id="IPR045336">
    <property type="entry name" value="MmgE_PrpD_N"/>
</dbReference>
<feature type="domain" description="MmgE/PrpD N-terminal" evidence="2">
    <location>
        <begin position="19"/>
        <end position="253"/>
    </location>
</feature>
<dbReference type="Gene3D" id="3.30.1330.120">
    <property type="entry name" value="2-methylcitrate dehydratase PrpD"/>
    <property type="match status" value="1"/>
</dbReference>
<reference evidence="4" key="1">
    <citation type="journal article" date="2014" name="Int. J. Syst. Evol. Microbiol.">
        <title>Complete genome sequence of Corynebacterium casei LMG S-19264T (=DSM 44701T), isolated from a smear-ripened cheese.</title>
        <authorList>
            <consortium name="US DOE Joint Genome Institute (JGI-PGF)"/>
            <person name="Walter F."/>
            <person name="Albersmeier A."/>
            <person name="Kalinowski J."/>
            <person name="Ruckert C."/>
        </authorList>
    </citation>
    <scope>NUCLEOTIDE SEQUENCE</scope>
    <source>
        <strain evidence="4">CGMCC 1.15493</strain>
    </source>
</reference>
<dbReference type="EMBL" id="BMJJ01000006">
    <property type="protein sequence ID" value="GGD23845.1"/>
    <property type="molecule type" value="Genomic_DNA"/>
</dbReference>
<evidence type="ECO:0000259" key="3">
    <source>
        <dbReference type="Pfam" id="PF19305"/>
    </source>
</evidence>
<dbReference type="Pfam" id="PF03972">
    <property type="entry name" value="MmgE_PrpD_N"/>
    <property type="match status" value="1"/>
</dbReference>
<gene>
    <name evidence="4" type="ORF">GCM10011335_28480</name>
</gene>
<dbReference type="InterPro" id="IPR045337">
    <property type="entry name" value="MmgE_PrpD_C"/>
</dbReference>
<evidence type="ECO:0000259" key="2">
    <source>
        <dbReference type="Pfam" id="PF03972"/>
    </source>
</evidence>
<comment type="similarity">
    <text evidence="1">Belongs to the PrpD family.</text>
</comment>
<dbReference type="Proteomes" id="UP000613160">
    <property type="component" value="Unassembled WGS sequence"/>
</dbReference>
<proteinExistence type="inferred from homology"/>
<dbReference type="AlphaFoldDB" id="A0A916XZR2"/>
<reference evidence="4" key="2">
    <citation type="submission" date="2020-09" db="EMBL/GenBank/DDBJ databases">
        <authorList>
            <person name="Sun Q."/>
            <person name="Zhou Y."/>
        </authorList>
    </citation>
    <scope>NUCLEOTIDE SEQUENCE</scope>
    <source>
        <strain evidence="4">CGMCC 1.15493</strain>
    </source>
</reference>
<dbReference type="PANTHER" id="PTHR16943">
    <property type="entry name" value="2-METHYLCITRATE DEHYDRATASE-RELATED"/>
    <property type="match status" value="1"/>
</dbReference>
<evidence type="ECO:0000313" key="5">
    <source>
        <dbReference type="Proteomes" id="UP000613160"/>
    </source>
</evidence>
<evidence type="ECO:0000256" key="1">
    <source>
        <dbReference type="ARBA" id="ARBA00006174"/>
    </source>
</evidence>
<protein>
    <submittedName>
        <fullName evidence="4">MmgE/Prp family protein</fullName>
    </submittedName>
</protein>
<dbReference type="SUPFAM" id="SSF103378">
    <property type="entry name" value="2-methylcitrate dehydratase PrpD"/>
    <property type="match status" value="1"/>
</dbReference>
<dbReference type="InterPro" id="IPR042188">
    <property type="entry name" value="MmgE/PrpD_sf_2"/>
</dbReference>
<keyword evidence="5" id="KW-1185">Reference proteome</keyword>
<dbReference type="InterPro" id="IPR005656">
    <property type="entry name" value="MmgE_PrpD"/>
</dbReference>